<organism evidence="2 3">
    <name type="scientific">Chryseobacterium pyrolae</name>
    <dbReference type="NCBI Taxonomy" id="2987481"/>
    <lineage>
        <taxon>Bacteria</taxon>
        <taxon>Pseudomonadati</taxon>
        <taxon>Bacteroidota</taxon>
        <taxon>Flavobacteriia</taxon>
        <taxon>Flavobacteriales</taxon>
        <taxon>Weeksellaceae</taxon>
        <taxon>Chryseobacterium group</taxon>
        <taxon>Chryseobacterium</taxon>
    </lineage>
</organism>
<keyword evidence="1" id="KW-1133">Transmembrane helix</keyword>
<comment type="caution">
    <text evidence="2">The sequence shown here is derived from an EMBL/GenBank/DDBJ whole genome shotgun (WGS) entry which is preliminary data.</text>
</comment>
<evidence type="ECO:0008006" key="4">
    <source>
        <dbReference type="Google" id="ProtNLM"/>
    </source>
</evidence>
<sequence length="239" mass="27625">MKKEILKQLKSDYERLEIKPSDDLWSRLDRKLGETPETSLKPSFQWWKYAAVVLLFISVGTVIYFFNYKTKFDYKQTDYIVKKTLEKTVNPINADLQNQSVISNDQPIKENKEKILSENHEKISSGKVLIPQKEKEISVIEVTEHKEQLNIFKQPENTTTNQVKTETVSIPTSPVIAEVKKSKLNYINPDELLLGREFDKAREKSNKDERKLGAFKFDKVVPNVGNVTVLGVTVYLESK</sequence>
<evidence type="ECO:0000256" key="1">
    <source>
        <dbReference type="SAM" id="Phobius"/>
    </source>
</evidence>
<gene>
    <name evidence="2" type="ORF">NZD88_19130</name>
</gene>
<feature type="transmembrane region" description="Helical" evidence="1">
    <location>
        <begin position="46"/>
        <end position="66"/>
    </location>
</feature>
<evidence type="ECO:0000313" key="3">
    <source>
        <dbReference type="Proteomes" id="UP001142057"/>
    </source>
</evidence>
<dbReference type="RefSeq" id="WP_259831240.1">
    <property type="nucleotide sequence ID" value="NZ_JANZQH010000011.1"/>
</dbReference>
<name>A0ABT2IN97_9FLAO</name>
<keyword evidence="3" id="KW-1185">Reference proteome</keyword>
<proteinExistence type="predicted"/>
<accession>A0ABT2IN97</accession>
<keyword evidence="1" id="KW-0812">Transmembrane</keyword>
<dbReference type="Proteomes" id="UP001142057">
    <property type="component" value="Unassembled WGS sequence"/>
</dbReference>
<reference evidence="2" key="1">
    <citation type="submission" date="2022-08" db="EMBL/GenBank/DDBJ databases">
        <title>Chryseobacterium antibioticum,isolated from the rhizosphere soil of Pyrola in Tibet.</title>
        <authorList>
            <person name="Kan Y."/>
        </authorList>
    </citation>
    <scope>NUCLEOTIDE SEQUENCE</scope>
    <source>
        <strain evidence="2">Pc2-12</strain>
    </source>
</reference>
<evidence type="ECO:0000313" key="2">
    <source>
        <dbReference type="EMBL" id="MCT2409672.1"/>
    </source>
</evidence>
<protein>
    <recommendedName>
        <fullName evidence="4">Anti-sigma factor</fullName>
    </recommendedName>
</protein>
<dbReference type="EMBL" id="JANZQH010000011">
    <property type="protein sequence ID" value="MCT2409672.1"/>
    <property type="molecule type" value="Genomic_DNA"/>
</dbReference>
<keyword evidence="1" id="KW-0472">Membrane</keyword>